<feature type="compositionally biased region" description="Basic and acidic residues" evidence="2">
    <location>
        <begin position="143"/>
        <end position="152"/>
    </location>
</feature>
<dbReference type="SMART" id="SM00213">
    <property type="entry name" value="UBQ"/>
    <property type="match status" value="1"/>
</dbReference>
<keyword evidence="1" id="KW-0507">mRNA processing</keyword>
<dbReference type="InterPro" id="IPR000626">
    <property type="entry name" value="Ubiquitin-like_dom"/>
</dbReference>
<dbReference type="PRINTS" id="PR00348">
    <property type="entry name" value="UBIQUITIN"/>
</dbReference>
<dbReference type="AlphaFoldDB" id="A0A6A4VQL1"/>
<dbReference type="Gene3D" id="3.10.20.90">
    <property type="entry name" value="Phosphatidylinositol 3-kinase Catalytic Subunit, Chain A, domain 1"/>
    <property type="match status" value="1"/>
</dbReference>
<feature type="compositionally biased region" description="Basic and acidic residues" evidence="2">
    <location>
        <begin position="346"/>
        <end position="383"/>
    </location>
</feature>
<evidence type="ECO:0000259" key="3">
    <source>
        <dbReference type="PROSITE" id="PS50053"/>
    </source>
</evidence>
<dbReference type="CDD" id="cd01800">
    <property type="entry name" value="Ubl_SF3a120"/>
    <property type="match status" value="1"/>
</dbReference>
<feature type="compositionally biased region" description="Polar residues" evidence="2">
    <location>
        <begin position="317"/>
        <end position="326"/>
    </location>
</feature>
<sequence>MGKGKGRATRSVLIPPKDLMAKLDAEADSPAKVLDQVRYRVEWDRVQEARKRREEEAVERERISYAQIDWHDFVVVETVDYQPWEQGQFPPPTTPAQVGQRVLMQERIDDGEEMQMSDEEPEPEPEPEESSSSSSEDEEEEQEGRAEPERGVADNTQVQDMEEDSDEEAEEPRRQAPPPPSISRMQPPPPPMPPKPDQVVIKKYDPKAAAKPSRAPAPDEYLISPITGERIPASQVAEHMRIGLLDPRWVEQRDRQLNEKVNQETVFATGGDIGSHLQNLAERRTDIFGAGDEETIIGKKIGEEEKRADDKSIWDGHSSSVESTRSAARASITLDQQISHMNKARSLMEETERIGPKKGGGRGDRRDRRDRDDRDDREERDRQPPPPPPLPPTPKAPAPPPPPTSAPAPPPPPPPREAPKPPPPAPPAPHLTPAQPPQPPQPLLLRPQLMAPQMAPQGVMMAPRPPVVLPARPMFMQPMPAGFIPQMQPGPPRPPMQMAPEPMVAGGDDEPPNKRARTEDSLVPEQMWLARHPQGTVTFCVAVPTVTDKPEWRLSGQALSLTMPLTELVSVVKARLHDETGLPPGKQKLLGEGIFFKDSNTLAYYNVANGSTIQLQLKERGGRKK</sequence>
<feature type="compositionally biased region" description="Low complexity" evidence="2">
    <location>
        <begin position="209"/>
        <end position="218"/>
    </location>
</feature>
<dbReference type="InterPro" id="IPR029071">
    <property type="entry name" value="Ubiquitin-like_domsf"/>
</dbReference>
<feature type="region of interest" description="Disordered" evidence="2">
    <location>
        <begin position="84"/>
        <end position="220"/>
    </location>
</feature>
<dbReference type="PROSITE" id="PS50053">
    <property type="entry name" value="UBIQUITIN_2"/>
    <property type="match status" value="1"/>
</dbReference>
<evidence type="ECO:0000256" key="2">
    <source>
        <dbReference type="SAM" id="MobiDB-lite"/>
    </source>
</evidence>
<dbReference type="Pfam" id="PF00240">
    <property type="entry name" value="ubiquitin"/>
    <property type="match status" value="1"/>
</dbReference>
<name>A0A6A4VQL1_AMPAM</name>
<dbReference type="SUPFAM" id="SSF54236">
    <property type="entry name" value="Ubiquitin-like"/>
    <property type="match status" value="1"/>
</dbReference>
<dbReference type="Proteomes" id="UP000440578">
    <property type="component" value="Unassembled WGS sequence"/>
</dbReference>
<proteinExistence type="predicted"/>
<dbReference type="FunFam" id="3.10.20.90:FF:000091">
    <property type="entry name" value="Splicing factor 3A subunit 1"/>
    <property type="match status" value="1"/>
</dbReference>
<dbReference type="OrthoDB" id="447637at2759"/>
<dbReference type="GO" id="GO:0071004">
    <property type="term" value="C:U2-type prespliceosome"/>
    <property type="evidence" value="ECO:0007669"/>
    <property type="project" value="TreeGrafter"/>
</dbReference>
<dbReference type="GO" id="GO:0000381">
    <property type="term" value="P:regulation of alternative mRNA splicing, via spliceosome"/>
    <property type="evidence" value="ECO:0007669"/>
    <property type="project" value="TreeGrafter"/>
</dbReference>
<accession>A0A6A4VQL1</accession>
<dbReference type="GO" id="GO:0045292">
    <property type="term" value="P:mRNA cis splicing, via spliceosome"/>
    <property type="evidence" value="ECO:0007669"/>
    <property type="project" value="InterPro"/>
</dbReference>
<feature type="region of interest" description="Disordered" evidence="2">
    <location>
        <begin position="299"/>
        <end position="444"/>
    </location>
</feature>
<feature type="compositionally biased region" description="Acidic residues" evidence="2">
    <location>
        <begin position="109"/>
        <end position="142"/>
    </location>
</feature>
<dbReference type="GO" id="GO:0071013">
    <property type="term" value="C:catalytic step 2 spliceosome"/>
    <property type="evidence" value="ECO:0007669"/>
    <property type="project" value="TreeGrafter"/>
</dbReference>
<gene>
    <name evidence="4" type="primary">SF3A1_0</name>
    <name evidence="4" type="ORF">FJT64_009099</name>
</gene>
<feature type="compositionally biased region" description="Pro residues" evidence="2">
    <location>
        <begin position="175"/>
        <end position="196"/>
    </location>
</feature>
<evidence type="ECO:0000313" key="5">
    <source>
        <dbReference type="Proteomes" id="UP000440578"/>
    </source>
</evidence>
<feature type="compositionally biased region" description="Acidic residues" evidence="2">
    <location>
        <begin position="160"/>
        <end position="170"/>
    </location>
</feature>
<protein>
    <submittedName>
        <fullName evidence="4">Splicing factor 3A subunit 1</fullName>
    </submittedName>
</protein>
<dbReference type="GO" id="GO:0005686">
    <property type="term" value="C:U2 snRNP"/>
    <property type="evidence" value="ECO:0007669"/>
    <property type="project" value="TreeGrafter"/>
</dbReference>
<feature type="domain" description="Ubiquitin-like" evidence="3">
    <location>
        <begin position="539"/>
        <end position="622"/>
    </location>
</feature>
<dbReference type="InterPro" id="IPR035563">
    <property type="entry name" value="SF3As1_ubi"/>
</dbReference>
<dbReference type="InterPro" id="IPR019956">
    <property type="entry name" value="Ubiquitin_dom"/>
</dbReference>
<feature type="compositionally biased region" description="Basic and acidic residues" evidence="2">
    <location>
        <begin position="299"/>
        <end position="314"/>
    </location>
</feature>
<feature type="compositionally biased region" description="Pro residues" evidence="2">
    <location>
        <begin position="384"/>
        <end position="442"/>
    </location>
</feature>
<organism evidence="4 5">
    <name type="scientific">Amphibalanus amphitrite</name>
    <name type="common">Striped barnacle</name>
    <name type="synonym">Balanus amphitrite</name>
    <dbReference type="NCBI Taxonomy" id="1232801"/>
    <lineage>
        <taxon>Eukaryota</taxon>
        <taxon>Metazoa</taxon>
        <taxon>Ecdysozoa</taxon>
        <taxon>Arthropoda</taxon>
        <taxon>Crustacea</taxon>
        <taxon>Multicrustacea</taxon>
        <taxon>Cirripedia</taxon>
        <taxon>Thoracica</taxon>
        <taxon>Thoracicalcarea</taxon>
        <taxon>Balanomorpha</taxon>
        <taxon>Balanoidea</taxon>
        <taxon>Balanidae</taxon>
        <taxon>Amphibalaninae</taxon>
        <taxon>Amphibalanus</taxon>
    </lineage>
</organism>
<dbReference type="InterPro" id="IPR022030">
    <property type="entry name" value="SF3A1_dom"/>
</dbReference>
<dbReference type="Pfam" id="PF12230">
    <property type="entry name" value="PRP21_like_P"/>
    <property type="match status" value="1"/>
</dbReference>
<dbReference type="EMBL" id="VIIS01001781">
    <property type="protein sequence ID" value="KAF0292982.1"/>
    <property type="molecule type" value="Genomic_DNA"/>
</dbReference>
<dbReference type="InterPro" id="IPR045146">
    <property type="entry name" value="SF3A1"/>
</dbReference>
<comment type="caution">
    <text evidence="4">The sequence shown here is derived from an EMBL/GenBank/DDBJ whole genome shotgun (WGS) entry which is preliminary data.</text>
</comment>
<dbReference type="PANTHER" id="PTHR15316:SF1">
    <property type="entry name" value="SPLICING FACTOR 3A SUBUNIT 1"/>
    <property type="match status" value="1"/>
</dbReference>
<dbReference type="GO" id="GO:0003723">
    <property type="term" value="F:RNA binding"/>
    <property type="evidence" value="ECO:0007669"/>
    <property type="project" value="InterPro"/>
</dbReference>
<dbReference type="PANTHER" id="PTHR15316">
    <property type="entry name" value="SPLICEOSOME ASSOCIATED PROTEIN 114/SWAP SPLICING FACTOR-RELATED"/>
    <property type="match status" value="1"/>
</dbReference>
<evidence type="ECO:0000256" key="1">
    <source>
        <dbReference type="ARBA" id="ARBA00022664"/>
    </source>
</evidence>
<keyword evidence="5" id="KW-1185">Reference proteome</keyword>
<evidence type="ECO:0000313" key="4">
    <source>
        <dbReference type="EMBL" id="KAF0292982.1"/>
    </source>
</evidence>
<reference evidence="4 5" key="1">
    <citation type="submission" date="2019-07" db="EMBL/GenBank/DDBJ databases">
        <title>Draft genome assembly of a fouling barnacle, Amphibalanus amphitrite (Darwin, 1854): The first reference genome for Thecostraca.</title>
        <authorList>
            <person name="Kim W."/>
        </authorList>
    </citation>
    <scope>NUCLEOTIDE SEQUENCE [LARGE SCALE GENOMIC DNA]</scope>
    <source>
        <strain evidence="4">SNU_AA5</strain>
        <tissue evidence="4">Soma without cirri and trophi</tissue>
    </source>
</reference>